<dbReference type="Gene3D" id="3.30.200.20">
    <property type="entry name" value="Phosphorylase Kinase, domain 1"/>
    <property type="match status" value="1"/>
</dbReference>
<keyword evidence="1" id="KW-0547">Nucleotide-binding</keyword>
<dbReference type="InterPro" id="IPR017441">
    <property type="entry name" value="Protein_kinase_ATP_BS"/>
</dbReference>
<name>A0A8S3AME6_9BILA</name>
<dbReference type="GO" id="GO:0004672">
    <property type="term" value="F:protein kinase activity"/>
    <property type="evidence" value="ECO:0007669"/>
    <property type="project" value="InterPro"/>
</dbReference>
<reference evidence="3" key="1">
    <citation type="submission" date="2021-02" db="EMBL/GenBank/DDBJ databases">
        <authorList>
            <person name="Nowell W R."/>
        </authorList>
    </citation>
    <scope>NUCLEOTIDE SEQUENCE</scope>
</reference>
<evidence type="ECO:0000313" key="3">
    <source>
        <dbReference type="EMBL" id="CAF4737160.1"/>
    </source>
</evidence>
<evidence type="ECO:0000259" key="2">
    <source>
        <dbReference type="PROSITE" id="PS50011"/>
    </source>
</evidence>
<dbReference type="Proteomes" id="UP000681720">
    <property type="component" value="Unassembled WGS sequence"/>
</dbReference>
<comment type="caution">
    <text evidence="3">The sequence shown here is derived from an EMBL/GenBank/DDBJ whole genome shotgun (WGS) entry which is preliminary data.</text>
</comment>
<dbReference type="AlphaFoldDB" id="A0A8S3AME6"/>
<dbReference type="PROSITE" id="PS50011">
    <property type="entry name" value="PROTEIN_KINASE_DOM"/>
    <property type="match status" value="1"/>
</dbReference>
<gene>
    <name evidence="3" type="ORF">GIL414_LOCUS44548</name>
</gene>
<feature type="non-terminal residue" evidence="3">
    <location>
        <position position="76"/>
    </location>
</feature>
<dbReference type="GO" id="GO:0005524">
    <property type="term" value="F:ATP binding"/>
    <property type="evidence" value="ECO:0007669"/>
    <property type="project" value="UniProtKB-UniRule"/>
</dbReference>
<evidence type="ECO:0000256" key="1">
    <source>
        <dbReference type="PROSITE-ProRule" id="PRU10141"/>
    </source>
</evidence>
<evidence type="ECO:0000313" key="4">
    <source>
        <dbReference type="Proteomes" id="UP000681720"/>
    </source>
</evidence>
<accession>A0A8S3AME6</accession>
<protein>
    <recommendedName>
        <fullName evidence="2">Protein kinase domain-containing protein</fullName>
    </recommendedName>
</protein>
<dbReference type="InterPro" id="IPR000719">
    <property type="entry name" value="Prot_kinase_dom"/>
</dbReference>
<dbReference type="EMBL" id="CAJOBJ010134707">
    <property type="protein sequence ID" value="CAF4737160.1"/>
    <property type="molecule type" value="Genomic_DNA"/>
</dbReference>
<dbReference type="PROSITE" id="PS00107">
    <property type="entry name" value="PROTEIN_KINASE_ATP"/>
    <property type="match status" value="1"/>
</dbReference>
<dbReference type="SUPFAM" id="SSF56112">
    <property type="entry name" value="Protein kinase-like (PK-like)"/>
    <property type="match status" value="1"/>
</dbReference>
<proteinExistence type="predicted"/>
<sequence>MCEETANYLWAEKDVLGRGATSQVYKAYNKTTGELVAAKVYPVASGLRSQYGANPNSRERDFRRILDREMDILKDT</sequence>
<organism evidence="3 4">
    <name type="scientific">Rotaria magnacalcarata</name>
    <dbReference type="NCBI Taxonomy" id="392030"/>
    <lineage>
        <taxon>Eukaryota</taxon>
        <taxon>Metazoa</taxon>
        <taxon>Spiralia</taxon>
        <taxon>Gnathifera</taxon>
        <taxon>Rotifera</taxon>
        <taxon>Eurotatoria</taxon>
        <taxon>Bdelloidea</taxon>
        <taxon>Philodinida</taxon>
        <taxon>Philodinidae</taxon>
        <taxon>Rotaria</taxon>
    </lineage>
</organism>
<dbReference type="InterPro" id="IPR011009">
    <property type="entry name" value="Kinase-like_dom_sf"/>
</dbReference>
<feature type="binding site" evidence="1">
    <location>
        <position position="39"/>
    </location>
    <ligand>
        <name>ATP</name>
        <dbReference type="ChEBI" id="CHEBI:30616"/>
    </ligand>
</feature>
<keyword evidence="1" id="KW-0067">ATP-binding</keyword>
<feature type="domain" description="Protein kinase" evidence="2">
    <location>
        <begin position="10"/>
        <end position="76"/>
    </location>
</feature>